<accession>A0A1N7QAK8</accession>
<gene>
    <name evidence="1" type="ORF">SAMN05421774_10853</name>
</gene>
<name>A0A1N7QAK8_9RHOB</name>
<dbReference type="OrthoDB" id="7206808at2"/>
<dbReference type="AlphaFoldDB" id="A0A1N7QAK8"/>
<organism evidence="1 2">
    <name type="scientific">Gemmobacter megaterium</name>
    <dbReference type="NCBI Taxonomy" id="1086013"/>
    <lineage>
        <taxon>Bacteria</taxon>
        <taxon>Pseudomonadati</taxon>
        <taxon>Pseudomonadota</taxon>
        <taxon>Alphaproteobacteria</taxon>
        <taxon>Rhodobacterales</taxon>
        <taxon>Paracoccaceae</taxon>
        <taxon>Gemmobacter</taxon>
    </lineage>
</organism>
<dbReference type="Proteomes" id="UP000186141">
    <property type="component" value="Unassembled WGS sequence"/>
</dbReference>
<dbReference type="STRING" id="1086013.SAMN05421774_10853"/>
<dbReference type="RefSeq" id="WP_076533525.1">
    <property type="nucleotide sequence ID" value="NZ_BMEH01000008.1"/>
</dbReference>
<sequence length="133" mass="15395">MPSHIPPRADWVDPLDDLRLRFRYQAEATDRWTILDAEDGPLIGDCDDFALTAAWILSQRSWWRLILNIAVLRMALWVGRTDRGTAHAALWVRGRGWICNIHPMFGPRRLRRRLPYVLPLFLAGAVVKGLRRA</sequence>
<dbReference type="Gene3D" id="3.10.620.30">
    <property type="match status" value="1"/>
</dbReference>
<reference evidence="1 2" key="1">
    <citation type="submission" date="2017-01" db="EMBL/GenBank/DDBJ databases">
        <authorList>
            <person name="Mah S.A."/>
            <person name="Swanson W.J."/>
            <person name="Moy G.W."/>
            <person name="Vacquier V.D."/>
        </authorList>
    </citation>
    <scope>NUCLEOTIDE SEQUENCE [LARGE SCALE GENOMIC DNA]</scope>
    <source>
        <strain evidence="1 2">DSM 26375</strain>
    </source>
</reference>
<keyword evidence="2" id="KW-1185">Reference proteome</keyword>
<proteinExistence type="predicted"/>
<dbReference type="EMBL" id="FTOT01000008">
    <property type="protein sequence ID" value="SIT19928.1"/>
    <property type="molecule type" value="Genomic_DNA"/>
</dbReference>
<evidence type="ECO:0000313" key="2">
    <source>
        <dbReference type="Proteomes" id="UP000186141"/>
    </source>
</evidence>
<protein>
    <submittedName>
        <fullName evidence="1">Uncharacterized protein</fullName>
    </submittedName>
</protein>
<evidence type="ECO:0000313" key="1">
    <source>
        <dbReference type="EMBL" id="SIT19928.1"/>
    </source>
</evidence>